<evidence type="ECO:0000256" key="2">
    <source>
        <dbReference type="SAM" id="Phobius"/>
    </source>
</evidence>
<dbReference type="Proteomes" id="UP000789759">
    <property type="component" value="Unassembled WGS sequence"/>
</dbReference>
<accession>A0A9N9GKA5</accession>
<dbReference type="OrthoDB" id="441660at2759"/>
<evidence type="ECO:0000313" key="3">
    <source>
        <dbReference type="EMBL" id="CAG8612097.1"/>
    </source>
</evidence>
<dbReference type="EMBL" id="CAJVQA010005054">
    <property type="protein sequence ID" value="CAG8612097.1"/>
    <property type="molecule type" value="Genomic_DNA"/>
</dbReference>
<feature type="transmembrane region" description="Helical" evidence="2">
    <location>
        <begin position="163"/>
        <end position="182"/>
    </location>
</feature>
<name>A0A9N9GKA5_9GLOM</name>
<keyword evidence="4" id="KW-1185">Reference proteome</keyword>
<organism evidence="3 4">
    <name type="scientific">Cetraspora pellucida</name>
    <dbReference type="NCBI Taxonomy" id="1433469"/>
    <lineage>
        <taxon>Eukaryota</taxon>
        <taxon>Fungi</taxon>
        <taxon>Fungi incertae sedis</taxon>
        <taxon>Mucoromycota</taxon>
        <taxon>Glomeromycotina</taxon>
        <taxon>Glomeromycetes</taxon>
        <taxon>Diversisporales</taxon>
        <taxon>Gigasporaceae</taxon>
        <taxon>Cetraspora</taxon>
    </lineage>
</organism>
<protein>
    <submittedName>
        <fullName evidence="3">17778_t:CDS:1</fullName>
    </submittedName>
</protein>
<keyword evidence="2" id="KW-0812">Transmembrane</keyword>
<evidence type="ECO:0000313" key="4">
    <source>
        <dbReference type="Proteomes" id="UP000789759"/>
    </source>
</evidence>
<feature type="region of interest" description="Disordered" evidence="1">
    <location>
        <begin position="214"/>
        <end position="236"/>
    </location>
</feature>
<proteinExistence type="predicted"/>
<feature type="transmembrane region" description="Helical" evidence="2">
    <location>
        <begin position="27"/>
        <end position="49"/>
    </location>
</feature>
<sequence length="290" mass="32976">MVVNSSFPEGLNSISTWGFSAFEPLTYIYFNIAFIIIAYPLYRLVAGFLKWELNEKTPSKHYSDILACVRYGFIVFVLGGYSDTFNWITILSFYVAMYGFGSLAELSFAKQSIPTWRNWAVQMWILIIVAILIILAFAAYHIYLGVVFTGVGQLGHDGIFLAWYIGCLIIPVILIIFGLLAVKEQNDRYITKKLLKIVNILNVFKKKKKDDVETQSSSDNIENSEPTATANSEENIQIKNEPQSYSKKVDVHLHHWQIFYLLAFFTRFDDPISRVAAGIVLGIYTQGMIA</sequence>
<feature type="transmembrane region" description="Helical" evidence="2">
    <location>
        <begin position="61"/>
        <end position="81"/>
    </location>
</feature>
<feature type="transmembrane region" description="Helical" evidence="2">
    <location>
        <begin position="121"/>
        <end position="143"/>
    </location>
</feature>
<keyword evidence="2" id="KW-1133">Transmembrane helix</keyword>
<evidence type="ECO:0000256" key="1">
    <source>
        <dbReference type="SAM" id="MobiDB-lite"/>
    </source>
</evidence>
<dbReference type="AlphaFoldDB" id="A0A9N9GKA5"/>
<reference evidence="3" key="1">
    <citation type="submission" date="2021-06" db="EMBL/GenBank/DDBJ databases">
        <authorList>
            <person name="Kallberg Y."/>
            <person name="Tangrot J."/>
            <person name="Rosling A."/>
        </authorList>
    </citation>
    <scope>NUCLEOTIDE SEQUENCE</scope>
    <source>
        <strain evidence="3">FL966</strain>
    </source>
</reference>
<gene>
    <name evidence="3" type="ORF">CPELLU_LOCUS7502</name>
</gene>
<comment type="caution">
    <text evidence="3">The sequence shown here is derived from an EMBL/GenBank/DDBJ whole genome shotgun (WGS) entry which is preliminary data.</text>
</comment>
<keyword evidence="2" id="KW-0472">Membrane</keyword>
<feature type="transmembrane region" description="Helical" evidence="2">
    <location>
        <begin position="87"/>
        <end position="109"/>
    </location>
</feature>